<dbReference type="Pfam" id="PF26421">
    <property type="entry name" value="Avidin_like"/>
    <property type="match status" value="1"/>
</dbReference>
<dbReference type="Proteomes" id="UP001172082">
    <property type="component" value="Unassembled WGS sequence"/>
</dbReference>
<name>A0ABT8KHR5_9BACT</name>
<accession>A0ABT8KHR5</accession>
<proteinExistence type="predicted"/>
<protein>
    <submittedName>
        <fullName evidence="1">Uncharacterized protein</fullName>
    </submittedName>
</protein>
<evidence type="ECO:0000313" key="2">
    <source>
        <dbReference type="Proteomes" id="UP001172082"/>
    </source>
</evidence>
<dbReference type="InterPro" id="IPR058595">
    <property type="entry name" value="Avidin-like"/>
</dbReference>
<keyword evidence="2" id="KW-1185">Reference proteome</keyword>
<evidence type="ECO:0000313" key="1">
    <source>
        <dbReference type="EMBL" id="MDN5199784.1"/>
    </source>
</evidence>
<organism evidence="1 2">
    <name type="scientific">Splendidivirga corallicola</name>
    <dbReference type="NCBI Taxonomy" id="3051826"/>
    <lineage>
        <taxon>Bacteria</taxon>
        <taxon>Pseudomonadati</taxon>
        <taxon>Bacteroidota</taxon>
        <taxon>Cytophagia</taxon>
        <taxon>Cytophagales</taxon>
        <taxon>Splendidivirgaceae</taxon>
        <taxon>Splendidivirga</taxon>
    </lineage>
</organism>
<comment type="caution">
    <text evidence="1">The sequence shown here is derived from an EMBL/GenBank/DDBJ whole genome shotgun (WGS) entry which is preliminary data.</text>
</comment>
<gene>
    <name evidence="1" type="ORF">QQ008_00380</name>
</gene>
<dbReference type="RefSeq" id="WP_346749816.1">
    <property type="nucleotide sequence ID" value="NZ_JAUJEA010000001.1"/>
</dbReference>
<dbReference type="EMBL" id="JAUJEA010000001">
    <property type="protein sequence ID" value="MDN5199784.1"/>
    <property type="molecule type" value="Genomic_DNA"/>
</dbReference>
<sequence length="113" mass="12702">MSEFCLEKIRMNVVETAPNGVVNLDTIFTFSQQDGIVSAEYAGGKIQKGFLIGSLMENHLTFSYCQLQTNGKLDNGSSSCELKKMENGKIQMIENFQWATRENQHGTNVFQEL</sequence>
<reference evidence="1" key="1">
    <citation type="submission" date="2023-06" db="EMBL/GenBank/DDBJ databases">
        <title>Genomic of Parafulvivirga corallium.</title>
        <authorList>
            <person name="Wang G."/>
        </authorList>
    </citation>
    <scope>NUCLEOTIDE SEQUENCE</scope>
    <source>
        <strain evidence="1">BMA10</strain>
    </source>
</reference>